<dbReference type="SUPFAM" id="SSF53187">
    <property type="entry name" value="Zn-dependent exopeptidases"/>
    <property type="match status" value="1"/>
</dbReference>
<dbReference type="CDD" id="cd03886">
    <property type="entry name" value="M20_Acy1"/>
    <property type="match status" value="1"/>
</dbReference>
<dbReference type="InterPro" id="IPR017439">
    <property type="entry name" value="Amidohydrolase"/>
</dbReference>
<dbReference type="InterPro" id="IPR036264">
    <property type="entry name" value="Bact_exopeptidase_dim_dom"/>
</dbReference>
<accession>A0ABS5PM15</accession>
<dbReference type="Gene3D" id="3.40.630.10">
    <property type="entry name" value="Zn peptidases"/>
    <property type="match status" value="1"/>
</dbReference>
<keyword evidence="3" id="KW-1185">Reference proteome</keyword>
<reference evidence="2 3" key="1">
    <citation type="submission" date="2021-05" db="EMBL/GenBank/DDBJ databases">
        <title>Fusibacter ferrireducens sp. nov., an anaerobic, sulfur- and Fe-reducing bacterium isolated from the mangrove sediment.</title>
        <authorList>
            <person name="Qiu D."/>
        </authorList>
    </citation>
    <scope>NUCLEOTIDE SEQUENCE [LARGE SCALE GENOMIC DNA]</scope>
    <source>
        <strain evidence="2 3">DSM 12116</strain>
    </source>
</reference>
<gene>
    <name evidence="2" type="ORF">KHM83_05915</name>
</gene>
<dbReference type="InterPro" id="IPR002933">
    <property type="entry name" value="Peptidase_M20"/>
</dbReference>
<dbReference type="Pfam" id="PF01546">
    <property type="entry name" value="Peptidase_M20"/>
    <property type="match status" value="1"/>
</dbReference>
<evidence type="ECO:0000313" key="2">
    <source>
        <dbReference type="EMBL" id="MBS7526205.1"/>
    </source>
</evidence>
<evidence type="ECO:0000313" key="3">
    <source>
        <dbReference type="Proteomes" id="UP000746471"/>
    </source>
</evidence>
<dbReference type="Pfam" id="PF07687">
    <property type="entry name" value="M20_dimer"/>
    <property type="match status" value="1"/>
</dbReference>
<dbReference type="NCBIfam" id="TIGR01891">
    <property type="entry name" value="amidohydrolases"/>
    <property type="match status" value="1"/>
</dbReference>
<dbReference type="PANTHER" id="PTHR11014">
    <property type="entry name" value="PEPTIDASE M20 FAMILY MEMBER"/>
    <property type="match status" value="1"/>
</dbReference>
<proteinExistence type="predicted"/>
<dbReference type="PIRSF" id="PIRSF005962">
    <property type="entry name" value="Pept_M20D_amidohydro"/>
    <property type="match status" value="1"/>
</dbReference>
<sequence>MKDQLSDLSHRIEALQSDMIKWRRHLHENPELSFEEFETSAYIAEMLESFGYHVQTRIGGTGVLGTLDTGNCGPCIAFRADMDALPVVEATGLSFESKRCGIMHACGHDAHMAVLLGTAKILADMKDELKGIIKIIFQPGEEANGGAKCMIDGDVLENPKAEAIFALHIMPAIPAGNIGIKSGYLSATDDIVVINVHGIAAHSSEPEKGVNAIMIAANMLMALQSIKASSISPFDITTFDICKIRGGEADNVIADTVEMSGMIRCIDRQNKLLYRERIERICSHAAMALGGSADVDFIEGFPAVYNDPTYNELLKNAASEILGGEQHIVELQMPHLGSEDFSYYQEVIPGVIFLLGVGAEGEDRGELHSPILNLNEDALACGVKVFVNTALKLNKR</sequence>
<feature type="domain" description="Peptidase M20 dimerisation" evidence="1">
    <location>
        <begin position="193"/>
        <end position="285"/>
    </location>
</feature>
<comment type="caution">
    <text evidence="2">The sequence shown here is derived from an EMBL/GenBank/DDBJ whole genome shotgun (WGS) entry which is preliminary data.</text>
</comment>
<dbReference type="PANTHER" id="PTHR11014:SF63">
    <property type="entry name" value="METALLOPEPTIDASE, PUTATIVE (AFU_ORTHOLOGUE AFUA_6G09600)-RELATED"/>
    <property type="match status" value="1"/>
</dbReference>
<evidence type="ECO:0000259" key="1">
    <source>
        <dbReference type="Pfam" id="PF07687"/>
    </source>
</evidence>
<dbReference type="EMBL" id="JAHBCL010000008">
    <property type="protein sequence ID" value="MBS7526205.1"/>
    <property type="molecule type" value="Genomic_DNA"/>
</dbReference>
<dbReference type="Proteomes" id="UP000746471">
    <property type="component" value="Unassembled WGS sequence"/>
</dbReference>
<dbReference type="Gene3D" id="3.30.70.360">
    <property type="match status" value="1"/>
</dbReference>
<name>A0ABS5PM15_9FIRM</name>
<dbReference type="InterPro" id="IPR011650">
    <property type="entry name" value="Peptidase_M20_dimer"/>
</dbReference>
<dbReference type="RefSeq" id="WP_213235989.1">
    <property type="nucleotide sequence ID" value="NZ_JAHBCL010000008.1"/>
</dbReference>
<dbReference type="SUPFAM" id="SSF55031">
    <property type="entry name" value="Bacterial exopeptidase dimerisation domain"/>
    <property type="match status" value="1"/>
</dbReference>
<protein>
    <submittedName>
        <fullName evidence="2">Amidohydrolase</fullName>
    </submittedName>
</protein>
<organism evidence="2 3">
    <name type="scientific">Fusibacter paucivorans</name>
    <dbReference type="NCBI Taxonomy" id="76009"/>
    <lineage>
        <taxon>Bacteria</taxon>
        <taxon>Bacillati</taxon>
        <taxon>Bacillota</taxon>
        <taxon>Clostridia</taxon>
        <taxon>Eubacteriales</taxon>
        <taxon>Eubacteriales Family XII. Incertae Sedis</taxon>
        <taxon>Fusibacter</taxon>
    </lineage>
</organism>